<evidence type="ECO:0000256" key="2">
    <source>
        <dbReference type="ARBA" id="ARBA00022475"/>
    </source>
</evidence>
<dbReference type="GO" id="GO:0016787">
    <property type="term" value="F:hydrolase activity"/>
    <property type="evidence" value="ECO:0007669"/>
    <property type="project" value="UniProtKB-KW"/>
</dbReference>
<dbReference type="Pfam" id="PF02687">
    <property type="entry name" value="FtsX"/>
    <property type="match status" value="1"/>
</dbReference>
<dbReference type="STRING" id="1122997.GCA_000425285_01077"/>
<keyword evidence="5 8" id="KW-0472">Membrane</keyword>
<evidence type="ECO:0000313" key="12">
    <source>
        <dbReference type="Proteomes" id="UP000277858"/>
    </source>
</evidence>
<dbReference type="Proteomes" id="UP000277858">
    <property type="component" value="Chromosome"/>
</dbReference>
<evidence type="ECO:0000256" key="1">
    <source>
        <dbReference type="ARBA" id="ARBA00004651"/>
    </source>
</evidence>
<keyword evidence="2" id="KW-1003">Cell membrane</keyword>
<keyword evidence="12" id="KW-1185">Reference proteome</keyword>
<feature type="domain" description="ABC3 transporter permease C-terminal" evidence="9">
    <location>
        <begin position="302"/>
        <end position="415"/>
    </location>
</feature>
<dbReference type="PANTHER" id="PTHR30572:SF4">
    <property type="entry name" value="ABC TRANSPORTER PERMEASE YTRF"/>
    <property type="match status" value="1"/>
</dbReference>
<keyword evidence="11" id="KW-0067">ATP-binding</keyword>
<reference evidence="11 12" key="1">
    <citation type="submission" date="2018-12" db="EMBL/GenBank/DDBJ databases">
        <authorList>
            <consortium name="Pathogen Informatics"/>
        </authorList>
    </citation>
    <scope>NUCLEOTIDE SEQUENCE [LARGE SCALE GENOMIC DNA]</scope>
    <source>
        <strain evidence="11 12">NCTC13652</strain>
    </source>
</reference>
<keyword evidence="11" id="KW-0378">Hydrolase</keyword>
<dbReference type="InterPro" id="IPR003838">
    <property type="entry name" value="ABC3_permease_C"/>
</dbReference>
<sequence>MRWRRSGAGAADAGQSPQLPRSTMRAADLFAEALAGITQRPGRSVMTALGTVLGVAVLVCVLGLTSSAAAQIGSRFDPLTANEVSITDPGDGVTVASYTFRPDAEQRVKSINGVEEAGIGWSLHDVKGQVSLLPPPGTTDPDTKLAYMAASPGLLAEAGATLSSGALYNDWHERTAQPVVVLGPGAARQLSITRAAVGQTIWMDGHRFFLMGILSNTQRHAELLNAVIIPSTTARALFGTPTGAGAFTLWAQVRPGAAAVVASQLADAVNPDLAGTYKVTKPPDISSLKDQVNTDMEGLFLLLAAVSLVIGMVGIANTTFVSVIERTPEIGLRRALGARSRHILSQFLVEAVTLGTLGGLIGASLGTVIVVATCWAKQWTAVLDWRLAVLGPVAGLLVGGLAGLYPASRASRIEPVDALRQS</sequence>
<keyword evidence="11" id="KW-0547">Nucleotide-binding</keyword>
<comment type="similarity">
    <text evidence="6">Belongs to the ABC-4 integral membrane protein family.</text>
</comment>
<dbReference type="Pfam" id="PF12704">
    <property type="entry name" value="MacB_PCD"/>
    <property type="match status" value="1"/>
</dbReference>
<evidence type="ECO:0000256" key="5">
    <source>
        <dbReference type="ARBA" id="ARBA00023136"/>
    </source>
</evidence>
<dbReference type="GeneID" id="82883596"/>
<organism evidence="11 12">
    <name type="scientific">Acidipropionibacterium jensenii</name>
    <dbReference type="NCBI Taxonomy" id="1749"/>
    <lineage>
        <taxon>Bacteria</taxon>
        <taxon>Bacillati</taxon>
        <taxon>Actinomycetota</taxon>
        <taxon>Actinomycetes</taxon>
        <taxon>Propionibacteriales</taxon>
        <taxon>Propionibacteriaceae</taxon>
        <taxon>Acidipropionibacterium</taxon>
    </lineage>
</organism>
<feature type="transmembrane region" description="Helical" evidence="8">
    <location>
        <begin position="299"/>
        <end position="324"/>
    </location>
</feature>
<name>A0A448NXD1_9ACTN</name>
<dbReference type="AlphaFoldDB" id="A0A448NXD1"/>
<feature type="transmembrane region" description="Helical" evidence="8">
    <location>
        <begin position="385"/>
        <end position="405"/>
    </location>
</feature>
<feature type="transmembrane region" description="Helical" evidence="8">
    <location>
        <begin position="45"/>
        <end position="65"/>
    </location>
</feature>
<dbReference type="InterPro" id="IPR025857">
    <property type="entry name" value="MacB_PCD"/>
</dbReference>
<dbReference type="EC" id="3.6.3.-" evidence="11"/>
<dbReference type="EMBL" id="LR134473">
    <property type="protein sequence ID" value="VEI02604.1"/>
    <property type="molecule type" value="Genomic_DNA"/>
</dbReference>
<evidence type="ECO:0000256" key="7">
    <source>
        <dbReference type="SAM" id="MobiDB-lite"/>
    </source>
</evidence>
<dbReference type="PANTHER" id="PTHR30572">
    <property type="entry name" value="MEMBRANE COMPONENT OF TRANSPORTER-RELATED"/>
    <property type="match status" value="1"/>
</dbReference>
<evidence type="ECO:0000259" key="10">
    <source>
        <dbReference type="Pfam" id="PF12704"/>
    </source>
</evidence>
<evidence type="ECO:0000256" key="8">
    <source>
        <dbReference type="SAM" id="Phobius"/>
    </source>
</evidence>
<dbReference type="RefSeq" id="WP_027588150.1">
    <property type="nucleotide sequence ID" value="NZ_CP040635.1"/>
</dbReference>
<evidence type="ECO:0000256" key="6">
    <source>
        <dbReference type="ARBA" id="ARBA00038076"/>
    </source>
</evidence>
<proteinExistence type="inferred from homology"/>
<accession>A0A448NXD1</accession>
<dbReference type="InterPro" id="IPR050250">
    <property type="entry name" value="Macrolide_Exporter_MacB"/>
</dbReference>
<gene>
    <name evidence="11" type="primary">macB_1</name>
    <name evidence="11" type="ORF">NCTC13652_00783</name>
</gene>
<keyword evidence="3 8" id="KW-0812">Transmembrane</keyword>
<protein>
    <submittedName>
        <fullName evidence="11">Macrolide export ATP-binding/permease protein MacB</fullName>
        <ecNumber evidence="11">3.6.3.-</ecNumber>
    </submittedName>
</protein>
<dbReference type="GO" id="GO:0022857">
    <property type="term" value="F:transmembrane transporter activity"/>
    <property type="evidence" value="ECO:0007669"/>
    <property type="project" value="TreeGrafter"/>
</dbReference>
<comment type="subcellular location">
    <subcellularLocation>
        <location evidence="1">Cell membrane</location>
        <topology evidence="1">Multi-pass membrane protein</topology>
    </subcellularLocation>
</comment>
<feature type="domain" description="MacB-like periplasmic core" evidence="10">
    <location>
        <begin position="44"/>
        <end position="262"/>
    </location>
</feature>
<keyword evidence="4 8" id="KW-1133">Transmembrane helix</keyword>
<evidence type="ECO:0000313" key="11">
    <source>
        <dbReference type="EMBL" id="VEI02604.1"/>
    </source>
</evidence>
<evidence type="ECO:0000256" key="3">
    <source>
        <dbReference type="ARBA" id="ARBA00022692"/>
    </source>
</evidence>
<dbReference type="GO" id="GO:0005886">
    <property type="term" value="C:plasma membrane"/>
    <property type="evidence" value="ECO:0007669"/>
    <property type="project" value="UniProtKB-SubCell"/>
</dbReference>
<feature type="region of interest" description="Disordered" evidence="7">
    <location>
        <begin position="1"/>
        <end position="21"/>
    </location>
</feature>
<evidence type="ECO:0000259" key="9">
    <source>
        <dbReference type="Pfam" id="PF02687"/>
    </source>
</evidence>
<dbReference type="GO" id="GO:0005524">
    <property type="term" value="F:ATP binding"/>
    <property type="evidence" value="ECO:0007669"/>
    <property type="project" value="UniProtKB-KW"/>
</dbReference>
<evidence type="ECO:0000256" key="4">
    <source>
        <dbReference type="ARBA" id="ARBA00022989"/>
    </source>
</evidence>
<feature type="transmembrane region" description="Helical" evidence="8">
    <location>
        <begin position="347"/>
        <end position="373"/>
    </location>
</feature>